<keyword evidence="8" id="KW-1133">Transmembrane helix</keyword>
<dbReference type="PRINTS" id="PR00385">
    <property type="entry name" value="P450"/>
</dbReference>
<dbReference type="PRINTS" id="PR00463">
    <property type="entry name" value="EP450I"/>
</dbReference>
<feature type="transmembrane region" description="Helical" evidence="8">
    <location>
        <begin position="6"/>
        <end position="23"/>
    </location>
</feature>
<proteinExistence type="inferred from homology"/>
<dbReference type="CDD" id="cd11072">
    <property type="entry name" value="CYP71-like"/>
    <property type="match status" value="1"/>
</dbReference>
<dbReference type="Proteomes" id="UP000316621">
    <property type="component" value="Chromosome 5"/>
</dbReference>
<name>A0A4Y7JS09_PAPSO</name>
<comment type="cofactor">
    <cofactor evidence="6">
        <name>heme</name>
        <dbReference type="ChEBI" id="CHEBI:30413"/>
    </cofactor>
</comment>
<dbReference type="PANTHER" id="PTHR47955:SF8">
    <property type="entry name" value="CYTOCHROME P450 71D11-LIKE"/>
    <property type="match status" value="1"/>
</dbReference>
<evidence type="ECO:0000256" key="7">
    <source>
        <dbReference type="RuleBase" id="RU000461"/>
    </source>
</evidence>
<evidence type="ECO:0000256" key="1">
    <source>
        <dbReference type="ARBA" id="ARBA00010617"/>
    </source>
</evidence>
<keyword evidence="4 7" id="KW-0560">Oxidoreductase</keyword>
<evidence type="ECO:0000256" key="5">
    <source>
        <dbReference type="ARBA" id="ARBA00023004"/>
    </source>
</evidence>
<keyword evidence="10" id="KW-1185">Reference proteome</keyword>
<dbReference type="GO" id="GO:0005506">
    <property type="term" value="F:iron ion binding"/>
    <property type="evidence" value="ECO:0007669"/>
    <property type="project" value="InterPro"/>
</dbReference>
<dbReference type="GO" id="GO:0004497">
    <property type="term" value="F:monooxygenase activity"/>
    <property type="evidence" value="ECO:0007669"/>
    <property type="project" value="UniProtKB-KW"/>
</dbReference>
<keyword evidence="2 6" id="KW-0349">Heme</keyword>
<dbReference type="Gramene" id="RZC63326">
    <property type="protein sequence ID" value="RZC63326"/>
    <property type="gene ID" value="C5167_025087"/>
</dbReference>
<dbReference type="AlphaFoldDB" id="A0A4Y7JS09"/>
<evidence type="ECO:0000256" key="6">
    <source>
        <dbReference type="PIRSR" id="PIRSR602401-1"/>
    </source>
</evidence>
<keyword evidence="8" id="KW-0472">Membrane</keyword>
<dbReference type="STRING" id="3469.A0A4Y7JS09"/>
<keyword evidence="5 6" id="KW-0408">Iron</keyword>
<dbReference type="FunFam" id="1.10.630.10:FF:000011">
    <property type="entry name" value="Cytochrome P450 83B1"/>
    <property type="match status" value="1"/>
</dbReference>
<dbReference type="GO" id="GO:0020037">
    <property type="term" value="F:heme binding"/>
    <property type="evidence" value="ECO:0007669"/>
    <property type="project" value="InterPro"/>
</dbReference>
<keyword evidence="3 6" id="KW-0479">Metal-binding</keyword>
<keyword evidence="7" id="KW-0503">Monooxygenase</keyword>
<evidence type="ECO:0000313" key="10">
    <source>
        <dbReference type="Proteomes" id="UP000316621"/>
    </source>
</evidence>
<evidence type="ECO:0000256" key="8">
    <source>
        <dbReference type="SAM" id="Phobius"/>
    </source>
</evidence>
<evidence type="ECO:0000256" key="4">
    <source>
        <dbReference type="ARBA" id="ARBA00023002"/>
    </source>
</evidence>
<dbReference type="SUPFAM" id="SSF48264">
    <property type="entry name" value="Cytochrome P450"/>
    <property type="match status" value="1"/>
</dbReference>
<dbReference type="Gene3D" id="1.10.630.10">
    <property type="entry name" value="Cytochrome P450"/>
    <property type="match status" value="1"/>
</dbReference>
<comment type="similarity">
    <text evidence="1 7">Belongs to the cytochrome P450 family.</text>
</comment>
<protein>
    <recommendedName>
        <fullName evidence="11">Cytochrome P450</fullName>
    </recommendedName>
</protein>
<evidence type="ECO:0000256" key="3">
    <source>
        <dbReference type="ARBA" id="ARBA00022723"/>
    </source>
</evidence>
<keyword evidence="8" id="KW-0812">Transmembrane</keyword>
<dbReference type="InterPro" id="IPR002401">
    <property type="entry name" value="Cyt_P450_E_grp-I"/>
</dbReference>
<organism evidence="9 10">
    <name type="scientific">Papaver somniferum</name>
    <name type="common">Opium poppy</name>
    <dbReference type="NCBI Taxonomy" id="3469"/>
    <lineage>
        <taxon>Eukaryota</taxon>
        <taxon>Viridiplantae</taxon>
        <taxon>Streptophyta</taxon>
        <taxon>Embryophyta</taxon>
        <taxon>Tracheophyta</taxon>
        <taxon>Spermatophyta</taxon>
        <taxon>Magnoliopsida</taxon>
        <taxon>Ranunculales</taxon>
        <taxon>Papaveraceae</taxon>
        <taxon>Papaveroideae</taxon>
        <taxon>Papaver</taxon>
    </lineage>
</organism>
<dbReference type="OMA" id="ERFMDCD"/>
<dbReference type="GO" id="GO:0033075">
    <property type="term" value="P:isoquinoline alkaloid biosynthetic process"/>
    <property type="evidence" value="ECO:0007669"/>
    <property type="project" value="UniProtKB-ARBA"/>
</dbReference>
<dbReference type="InterPro" id="IPR017972">
    <property type="entry name" value="Cyt_P450_CS"/>
</dbReference>
<evidence type="ECO:0000313" key="9">
    <source>
        <dbReference type="EMBL" id="RZC63326.1"/>
    </source>
</evidence>
<dbReference type="InterPro" id="IPR036396">
    <property type="entry name" value="Cyt_P450_sf"/>
</dbReference>
<dbReference type="PROSITE" id="PS00086">
    <property type="entry name" value="CYTOCHROME_P450"/>
    <property type="match status" value="1"/>
</dbReference>
<accession>A0A4Y7JS09</accession>
<dbReference type="EMBL" id="CM010719">
    <property type="protein sequence ID" value="RZC63326.1"/>
    <property type="molecule type" value="Genomic_DNA"/>
</dbReference>
<feature type="binding site" description="axial binding residue" evidence="6">
    <location>
        <position position="442"/>
    </location>
    <ligand>
        <name>heme</name>
        <dbReference type="ChEBI" id="CHEBI:30413"/>
    </ligand>
    <ligandPart>
        <name>Fe</name>
        <dbReference type="ChEBI" id="CHEBI:18248"/>
    </ligandPart>
</feature>
<dbReference type="InterPro" id="IPR001128">
    <property type="entry name" value="Cyt_P450"/>
</dbReference>
<evidence type="ECO:0008006" key="11">
    <source>
        <dbReference type="Google" id="ProtNLM"/>
    </source>
</evidence>
<dbReference type="GO" id="GO:0016705">
    <property type="term" value="F:oxidoreductase activity, acting on paired donors, with incorporation or reduction of molecular oxygen"/>
    <property type="evidence" value="ECO:0007669"/>
    <property type="project" value="InterPro"/>
</dbReference>
<sequence>MEVFSYSFILLLPLILLPLYFFIKFNHQNKHNNPPSPPKLPIIGNLHQLGKPPHRILHELSQKYGPIMLLQLGSIPTLVITSAEAAEQVLKTHDLDFCNRPPLAGPKRLTYNYLDIIFCPYSEYWIEMRKICALQLFSVKRVQSFAVIREEEVSVIMDSISNATDPIDIYKLLISLIDKILSRVVFGKTFQSRDQSSDGTLQDILLETMAIISGFSASDYFPTVGWIFDRITGFHRRIEKCFHEFDDFFQQIMDMHLNPERQKSSHEDLIDVLLKIKQDGSSTVRLTNDHIKAILWDVLIGGIDTSAVTMSWAMTELMKNPEAMKKVQEEIRSHDLGVKRMVQESDLDHFLYLKMVVKETLRLHPPAALLIPRENTKHHVIQGYDVYPNTRILINAWAIMRNPKYWDKPDEFIPERFENRYADYTGGQNFDFIPFGGGRRSCPGMNMALISIELILANLLYCFNWELPNGMKKEDINMEESSGLSVHKKYPLELILTKYLVKLPKQICCVSSNGVMFLGDGPYVMCDASNIKEKLLLE</sequence>
<gene>
    <name evidence="9" type="ORF">C5167_025087</name>
</gene>
<reference evidence="9 10" key="1">
    <citation type="journal article" date="2018" name="Science">
        <title>The opium poppy genome and morphinan production.</title>
        <authorList>
            <person name="Guo L."/>
            <person name="Winzer T."/>
            <person name="Yang X."/>
            <person name="Li Y."/>
            <person name="Ning Z."/>
            <person name="He Z."/>
            <person name="Teodor R."/>
            <person name="Lu Y."/>
            <person name="Bowser T.A."/>
            <person name="Graham I.A."/>
            <person name="Ye K."/>
        </authorList>
    </citation>
    <scope>NUCLEOTIDE SEQUENCE [LARGE SCALE GENOMIC DNA]</scope>
    <source>
        <strain evidence="10">cv. HN1</strain>
        <tissue evidence="9">Leaves</tissue>
    </source>
</reference>
<evidence type="ECO:0000256" key="2">
    <source>
        <dbReference type="ARBA" id="ARBA00022617"/>
    </source>
</evidence>
<dbReference type="Pfam" id="PF00067">
    <property type="entry name" value="p450"/>
    <property type="match status" value="1"/>
</dbReference>
<dbReference type="PANTHER" id="PTHR47955">
    <property type="entry name" value="CYTOCHROME P450 FAMILY 71 PROTEIN"/>
    <property type="match status" value="1"/>
</dbReference>